<dbReference type="EMBL" id="FNFT01000009">
    <property type="protein sequence ID" value="SDK37269.1"/>
    <property type="molecule type" value="Genomic_DNA"/>
</dbReference>
<keyword evidence="4" id="KW-1185">Reference proteome</keyword>
<dbReference type="AlphaFoldDB" id="A0A1G9BCS4"/>
<dbReference type="PROSITE" id="PS51257">
    <property type="entry name" value="PROKAR_LIPOPROTEIN"/>
    <property type="match status" value="1"/>
</dbReference>
<dbReference type="Pfam" id="PF13349">
    <property type="entry name" value="DUF4097"/>
    <property type="match status" value="1"/>
</dbReference>
<protein>
    <submittedName>
        <fullName evidence="3">DUF4097 and DUF4098 domain-containing protein YvlB</fullName>
    </submittedName>
</protein>
<evidence type="ECO:0000313" key="3">
    <source>
        <dbReference type="EMBL" id="SDK37269.1"/>
    </source>
</evidence>
<name>A0A1G9BCS4_9EURY</name>
<evidence type="ECO:0000256" key="1">
    <source>
        <dbReference type="SAM" id="MobiDB-lite"/>
    </source>
</evidence>
<feature type="domain" description="DUF4097" evidence="2">
    <location>
        <begin position="50"/>
        <end position="285"/>
    </location>
</feature>
<gene>
    <name evidence="3" type="ORF">SAMN04488571_1094</name>
</gene>
<dbReference type="STRING" id="2200.GCA_001571405_02166"/>
<dbReference type="OrthoDB" id="106979at2157"/>
<proteinExistence type="predicted"/>
<dbReference type="InterPro" id="IPR025164">
    <property type="entry name" value="Toastrack_DUF4097"/>
</dbReference>
<organism evidence="3 4">
    <name type="scientific">Methanoculleus thermophilus</name>
    <dbReference type="NCBI Taxonomy" id="2200"/>
    <lineage>
        <taxon>Archaea</taxon>
        <taxon>Methanobacteriati</taxon>
        <taxon>Methanobacteriota</taxon>
        <taxon>Stenosarchaea group</taxon>
        <taxon>Methanomicrobia</taxon>
        <taxon>Methanomicrobiales</taxon>
        <taxon>Methanomicrobiaceae</taxon>
        <taxon>Methanoculleus</taxon>
    </lineage>
</organism>
<evidence type="ECO:0000259" key="2">
    <source>
        <dbReference type="Pfam" id="PF13349"/>
    </source>
</evidence>
<evidence type="ECO:0000313" key="4">
    <source>
        <dbReference type="Proteomes" id="UP000326500"/>
    </source>
</evidence>
<dbReference type="Proteomes" id="UP000326500">
    <property type="component" value="Unassembled WGS sequence"/>
</dbReference>
<reference evidence="3 4" key="1">
    <citation type="submission" date="2016-10" db="EMBL/GenBank/DDBJ databases">
        <authorList>
            <person name="Varghese N."/>
            <person name="Submissions S."/>
        </authorList>
    </citation>
    <scope>NUCLEOTIDE SEQUENCE [LARGE SCALE GENOMIC DNA]</scope>
    <source>
        <strain evidence="3 4">DSM 2373</strain>
    </source>
</reference>
<feature type="region of interest" description="Disordered" evidence="1">
    <location>
        <begin position="147"/>
        <end position="167"/>
    </location>
</feature>
<dbReference type="RefSeq" id="WP_066958745.1">
    <property type="nucleotide sequence ID" value="NZ_BCNX01000012.1"/>
</dbReference>
<accession>A0A1G9BCS4</accession>
<sequence>MQKPACAILTMLMLIASAALSGCTGIPDLEATEEFNRTVTVEPGSEVVVINRNGGVTVDVREGETVTVSAVKRSAYGQTELDKVQIVVTEGDPLRIETVHTAQDPQVNVDCTIHLPPATVLLRAESSNGPIDLAGARVNGTELLTSNGPIRVDGAPGGDITADSSNGPIEVRGADGYVTARTSNGHITVEESAGVMELRTSNGPITASIPAVRGDVKITTSNGAITLRLAETLDARLIATTSGGRIAASNLPLQLEESSGTRIVGTLGDGGPTITVTTSNGGINLEGL</sequence>